<proteinExistence type="predicted"/>
<evidence type="ECO:0000259" key="2">
    <source>
        <dbReference type="PROSITE" id="PS51371"/>
    </source>
</evidence>
<dbReference type="InterPro" id="IPR046342">
    <property type="entry name" value="CBS_dom_sf"/>
</dbReference>
<protein>
    <submittedName>
        <fullName evidence="3">CBS domain-containing protein</fullName>
    </submittedName>
</protein>
<dbReference type="STRING" id="237018.SAMN04489723_12710"/>
<dbReference type="OrthoDB" id="49104at2"/>
<dbReference type="AlphaFoldDB" id="A0A1I1CAT4"/>
<dbReference type="EMBL" id="FOKK01000027">
    <property type="protein sequence ID" value="SFB59769.1"/>
    <property type="molecule type" value="Genomic_DNA"/>
</dbReference>
<name>A0A1I1CAT4_9BACT</name>
<evidence type="ECO:0000313" key="3">
    <source>
        <dbReference type="EMBL" id="SFB59769.1"/>
    </source>
</evidence>
<evidence type="ECO:0000256" key="1">
    <source>
        <dbReference type="PROSITE-ProRule" id="PRU00703"/>
    </source>
</evidence>
<dbReference type="InterPro" id="IPR000644">
    <property type="entry name" value="CBS_dom"/>
</dbReference>
<keyword evidence="1" id="KW-0129">CBS domain</keyword>
<feature type="domain" description="CBS" evidence="2">
    <location>
        <begin position="99"/>
        <end position="161"/>
    </location>
</feature>
<reference evidence="3 4" key="1">
    <citation type="submission" date="2016-10" db="EMBL/GenBank/DDBJ databases">
        <authorList>
            <person name="de Groot N.N."/>
        </authorList>
    </citation>
    <scope>NUCLEOTIDE SEQUENCE [LARGE SCALE GENOMIC DNA]</scope>
    <source>
        <strain evidence="3 4">DSM 23399</strain>
    </source>
</reference>
<evidence type="ECO:0000313" key="4">
    <source>
        <dbReference type="Proteomes" id="UP000198790"/>
    </source>
</evidence>
<keyword evidence="4" id="KW-1185">Reference proteome</keyword>
<accession>A0A1I1CAT4</accession>
<dbReference type="Pfam" id="PF00571">
    <property type="entry name" value="CBS"/>
    <property type="match status" value="1"/>
</dbReference>
<dbReference type="RefSeq" id="WP_092901586.1">
    <property type="nucleotide sequence ID" value="NZ_FOKK01000027.1"/>
</dbReference>
<organism evidence="3 4">
    <name type="scientific">Algoriphagus aquimarinus</name>
    <dbReference type="NCBI Taxonomy" id="237018"/>
    <lineage>
        <taxon>Bacteria</taxon>
        <taxon>Pseudomonadati</taxon>
        <taxon>Bacteroidota</taxon>
        <taxon>Cytophagia</taxon>
        <taxon>Cytophagales</taxon>
        <taxon>Cyclobacteriaceae</taxon>
        <taxon>Algoriphagus</taxon>
    </lineage>
</organism>
<dbReference type="Gene3D" id="3.10.580.10">
    <property type="entry name" value="CBS-domain"/>
    <property type="match status" value="1"/>
</dbReference>
<dbReference type="PROSITE" id="PS51371">
    <property type="entry name" value="CBS"/>
    <property type="match status" value="1"/>
</dbReference>
<dbReference type="Proteomes" id="UP000198790">
    <property type="component" value="Unassembled WGS sequence"/>
</dbReference>
<sequence>MESNMTNAQKFLHLYNELDQAFARALGHSDYESFTYRIKQLSEKNPIVRRYKDDLHQLGSLRNAIAHQSRDGRAIAEPFDETVTLLKQIMDEYSKPKLVFPQFGFEVFSVTPLTPLIDLLTEMKQKDFSQAPILDESGNVIEVISTNTISRWLFAEYENELIDLTSARISDLIPHIEIKENYSLISRSTTVYEAAEIYIRQSAENKSQLDCMIITHSGKAGEKIIGLVCIEEIAGYLMD</sequence>
<gene>
    <name evidence="3" type="ORF">SAMN04489723_12710</name>
</gene>
<dbReference type="SUPFAM" id="SSF54631">
    <property type="entry name" value="CBS-domain pair"/>
    <property type="match status" value="1"/>
</dbReference>